<sequence length="380" mass="41114">PCIVVYKVINGSYLDELCAKSLTCVTFLLMSLYNGPPRPGARGGRDQFSWDNVKADKDREYYLGHSVKALAGRWQKGRDVYWYTREKSGQDTLQDEIQAVKQREEELMLEALGLKPKSAAVKPAPQLDKHELDELIRGKPQEEGGGMEGGGGGAEGGGGAGAQEADRVKGLGFVAGTAGATAEAVHVTLPGLGPAQQPPAGGPRGQQQGAGGRLPPPPPLPPGMLGAAGGALGPEQLKQLRRAEKRAKKEAKKAKKEAKKEAKREAKRAKRAREAAQRGEGGRREEQDADRKRRRHRSSSPSSSGSSSSSSSDSEGEEERHRHRRSSGHRHPVDARDGPLAAAAGSRGQHHGTREEDGERRQEPYQQRGQRQEHSRYEYG</sequence>
<dbReference type="EMBL" id="BMAR01000046">
    <property type="protein sequence ID" value="GFR51161.1"/>
    <property type="molecule type" value="Genomic_DNA"/>
</dbReference>
<evidence type="ECO:0000313" key="3">
    <source>
        <dbReference type="EMBL" id="GFR51161.1"/>
    </source>
</evidence>
<dbReference type="Pfam" id="PF10159">
    <property type="entry name" value="MMtag"/>
    <property type="match status" value="1"/>
</dbReference>
<comment type="caution">
    <text evidence="3">The sequence shown here is derived from an EMBL/GenBank/DDBJ whole genome shotgun (WGS) entry which is preliminary data.</text>
</comment>
<feature type="region of interest" description="Disordered" evidence="1">
    <location>
        <begin position="139"/>
        <end position="163"/>
    </location>
</feature>
<accession>A0AAD3DZX7</accession>
<gene>
    <name evidence="3" type="ORF">Agub_g13517</name>
</gene>
<name>A0AAD3DZX7_9CHLO</name>
<reference evidence="3 4" key="1">
    <citation type="journal article" date="2021" name="Sci. Rep.">
        <title>Genome sequencing of the multicellular alga Astrephomene provides insights into convergent evolution of germ-soma differentiation.</title>
        <authorList>
            <person name="Yamashita S."/>
            <person name="Yamamoto K."/>
            <person name="Matsuzaki R."/>
            <person name="Suzuki S."/>
            <person name="Yamaguchi H."/>
            <person name="Hirooka S."/>
            <person name="Minakuchi Y."/>
            <person name="Miyagishima S."/>
            <person name="Kawachi M."/>
            <person name="Toyoda A."/>
            <person name="Nozaki H."/>
        </authorList>
    </citation>
    <scope>NUCLEOTIDE SEQUENCE [LARGE SCALE GENOMIC DNA]</scope>
    <source>
        <strain evidence="3 4">NIES-4017</strain>
    </source>
</reference>
<feature type="compositionally biased region" description="Basic residues" evidence="1">
    <location>
        <begin position="239"/>
        <end position="257"/>
    </location>
</feature>
<feature type="compositionally biased region" description="Basic and acidic residues" evidence="1">
    <location>
        <begin position="272"/>
        <end position="291"/>
    </location>
</feature>
<dbReference type="PANTHER" id="PTHR14580:SF0">
    <property type="entry name" value="MULTIPLE MYELOMA TUMOR-ASSOCIATED PROTEIN 2"/>
    <property type="match status" value="1"/>
</dbReference>
<feature type="domain" description="Multiple myeloma tumor-associated protein 2-like N-terminal" evidence="2">
    <location>
        <begin position="40"/>
        <end position="113"/>
    </location>
</feature>
<dbReference type="PANTHER" id="PTHR14580">
    <property type="entry name" value="MULTIPLE MYELOMA TUMOR-ASSOCIATED PROTEIN 2 FAMILY MEMBER"/>
    <property type="match status" value="1"/>
</dbReference>
<feature type="compositionally biased region" description="Gly residues" evidence="1">
    <location>
        <begin position="143"/>
        <end position="161"/>
    </location>
</feature>
<organism evidence="3 4">
    <name type="scientific">Astrephomene gubernaculifera</name>
    <dbReference type="NCBI Taxonomy" id="47775"/>
    <lineage>
        <taxon>Eukaryota</taxon>
        <taxon>Viridiplantae</taxon>
        <taxon>Chlorophyta</taxon>
        <taxon>core chlorophytes</taxon>
        <taxon>Chlorophyceae</taxon>
        <taxon>CS clade</taxon>
        <taxon>Chlamydomonadales</taxon>
        <taxon>Astrephomenaceae</taxon>
        <taxon>Astrephomene</taxon>
    </lineage>
</organism>
<feature type="compositionally biased region" description="Gly residues" evidence="1">
    <location>
        <begin position="202"/>
        <end position="212"/>
    </location>
</feature>
<feature type="compositionally biased region" description="Basic and acidic residues" evidence="1">
    <location>
        <begin position="352"/>
        <end position="363"/>
    </location>
</feature>
<evidence type="ECO:0000259" key="2">
    <source>
        <dbReference type="Pfam" id="PF10159"/>
    </source>
</evidence>
<dbReference type="Proteomes" id="UP001054857">
    <property type="component" value="Unassembled WGS sequence"/>
</dbReference>
<feature type="region of interest" description="Disordered" evidence="1">
    <location>
        <begin position="187"/>
        <end position="380"/>
    </location>
</feature>
<feature type="compositionally biased region" description="Basic and acidic residues" evidence="1">
    <location>
        <begin position="370"/>
        <end position="380"/>
    </location>
</feature>
<dbReference type="InterPro" id="IPR019315">
    <property type="entry name" value="MMTA2_N"/>
</dbReference>
<feature type="non-terminal residue" evidence="3">
    <location>
        <position position="380"/>
    </location>
</feature>
<feature type="compositionally biased region" description="Low complexity" evidence="1">
    <location>
        <begin position="299"/>
        <end position="313"/>
    </location>
</feature>
<feature type="compositionally biased region" description="Basic residues" evidence="1">
    <location>
        <begin position="321"/>
        <end position="330"/>
    </location>
</feature>
<keyword evidence="4" id="KW-1185">Reference proteome</keyword>
<dbReference type="AlphaFoldDB" id="A0AAD3DZX7"/>
<protein>
    <recommendedName>
        <fullName evidence="2">Multiple myeloma tumor-associated protein 2-like N-terminal domain-containing protein</fullName>
    </recommendedName>
</protein>
<feature type="non-terminal residue" evidence="3">
    <location>
        <position position="1"/>
    </location>
</feature>
<proteinExistence type="predicted"/>
<dbReference type="InterPro" id="IPR039207">
    <property type="entry name" value="MMTAG2-like"/>
</dbReference>
<evidence type="ECO:0000256" key="1">
    <source>
        <dbReference type="SAM" id="MobiDB-lite"/>
    </source>
</evidence>
<evidence type="ECO:0000313" key="4">
    <source>
        <dbReference type="Proteomes" id="UP001054857"/>
    </source>
</evidence>